<evidence type="ECO:0000256" key="7">
    <source>
        <dbReference type="ARBA" id="ARBA00023014"/>
    </source>
</evidence>
<evidence type="ECO:0000259" key="9">
    <source>
        <dbReference type="PROSITE" id="PS51373"/>
    </source>
</evidence>
<organism evidence="10 11">
    <name type="scientific">Alginatibacterium sediminis</name>
    <dbReference type="NCBI Taxonomy" id="2164068"/>
    <lineage>
        <taxon>Bacteria</taxon>
        <taxon>Pseudomonadati</taxon>
        <taxon>Pseudomonadota</taxon>
        <taxon>Gammaproteobacteria</taxon>
        <taxon>Alteromonadales</taxon>
        <taxon>Alteromonadaceae</taxon>
        <taxon>Alginatibacterium</taxon>
    </lineage>
</organism>
<comment type="subunit">
    <text evidence="8">Homodimer.</text>
</comment>
<keyword evidence="5 8" id="KW-0249">Electron transport</keyword>
<dbReference type="InterPro" id="IPR000170">
    <property type="entry name" value="High_potential_FeS_prot"/>
</dbReference>
<dbReference type="PROSITE" id="PS51373">
    <property type="entry name" value="HIPIP"/>
    <property type="match status" value="1"/>
</dbReference>
<dbReference type="EMBL" id="RAQO01000008">
    <property type="protein sequence ID" value="RKF15740.1"/>
    <property type="molecule type" value="Genomic_DNA"/>
</dbReference>
<keyword evidence="7 8" id="KW-0411">Iron-sulfur</keyword>
<evidence type="ECO:0000256" key="3">
    <source>
        <dbReference type="ARBA" id="ARBA00022485"/>
    </source>
</evidence>
<protein>
    <recommendedName>
        <fullName evidence="8">High-potential iron-sulfur protein</fullName>
        <shortName evidence="8">HiPIP</shortName>
    </recommendedName>
</protein>
<dbReference type="InterPro" id="IPR036369">
    <property type="entry name" value="HIPIP_sf"/>
</dbReference>
<gene>
    <name evidence="10" type="ORF">DBZ36_15280</name>
</gene>
<comment type="caution">
    <text evidence="10">The sequence shown here is derived from an EMBL/GenBank/DDBJ whole genome shotgun (WGS) entry which is preliminary data.</text>
</comment>
<evidence type="ECO:0000256" key="1">
    <source>
        <dbReference type="ARBA" id="ARBA00002137"/>
    </source>
</evidence>
<accession>A0A420E8K5</accession>
<dbReference type="GO" id="GO:0046872">
    <property type="term" value="F:metal ion binding"/>
    <property type="evidence" value="ECO:0007669"/>
    <property type="project" value="UniProtKB-KW"/>
</dbReference>
<dbReference type="RefSeq" id="WP_120355826.1">
    <property type="nucleotide sequence ID" value="NZ_RAQO01000008.1"/>
</dbReference>
<evidence type="ECO:0000313" key="10">
    <source>
        <dbReference type="EMBL" id="RKF15740.1"/>
    </source>
</evidence>
<dbReference type="GO" id="GO:0009055">
    <property type="term" value="F:electron transfer activity"/>
    <property type="evidence" value="ECO:0007669"/>
    <property type="project" value="InterPro"/>
</dbReference>
<evidence type="ECO:0000256" key="6">
    <source>
        <dbReference type="ARBA" id="ARBA00023004"/>
    </source>
</evidence>
<dbReference type="SUPFAM" id="SSF57652">
    <property type="entry name" value="HIPIP (high potential iron protein)"/>
    <property type="match status" value="1"/>
</dbReference>
<comment type="similarity">
    <text evidence="8">Belongs to the high-potential iron-sulfur protein (HiPIP) family.</text>
</comment>
<dbReference type="GO" id="GO:0051539">
    <property type="term" value="F:4 iron, 4 sulfur cluster binding"/>
    <property type="evidence" value="ECO:0007669"/>
    <property type="project" value="UniProtKB-KW"/>
</dbReference>
<evidence type="ECO:0000256" key="2">
    <source>
        <dbReference type="ARBA" id="ARBA00022448"/>
    </source>
</evidence>
<dbReference type="Proteomes" id="UP000286482">
    <property type="component" value="Unassembled WGS sequence"/>
</dbReference>
<evidence type="ECO:0000256" key="8">
    <source>
        <dbReference type="RuleBase" id="RU000620"/>
    </source>
</evidence>
<evidence type="ECO:0000256" key="4">
    <source>
        <dbReference type="ARBA" id="ARBA00022723"/>
    </source>
</evidence>
<keyword evidence="3 8" id="KW-0004">4Fe-4S</keyword>
<dbReference type="Gene3D" id="4.10.490.10">
    <property type="entry name" value="High potential iron-sulphur protein"/>
    <property type="match status" value="1"/>
</dbReference>
<evidence type="ECO:0000313" key="11">
    <source>
        <dbReference type="Proteomes" id="UP000286482"/>
    </source>
</evidence>
<dbReference type="PROSITE" id="PS51318">
    <property type="entry name" value="TAT"/>
    <property type="match status" value="1"/>
</dbReference>
<dbReference type="Pfam" id="PF01355">
    <property type="entry name" value="HIPIP"/>
    <property type="match status" value="1"/>
</dbReference>
<dbReference type="InterPro" id="IPR006311">
    <property type="entry name" value="TAT_signal"/>
</dbReference>
<name>A0A420E8K5_9ALTE</name>
<keyword evidence="4 8" id="KW-0479">Metal-binding</keyword>
<sequence length="100" mass="10864">MAKTNQERRRFIKLSGFGLLAISQGGLFSKQAIAAEELSLDDPTAKALQYTHTSTVEGKNCANCQHIQGEEGQAWRPCALFPNKLVANEGWCAGWVAKVG</sequence>
<comment type="function">
    <text evidence="1 8">Specific class of high-redox-potential 4Fe-4S ferredoxins. Functions in anaerobic electron transport in most purple and in some other photosynthetic bacteria and in at least one genus (Paracoccus) of halophilic, denitrifying bacteria.</text>
</comment>
<feature type="domain" description="High potential iron-sulfur proteins family profile" evidence="9">
    <location>
        <begin position="32"/>
        <end position="100"/>
    </location>
</feature>
<evidence type="ECO:0000256" key="5">
    <source>
        <dbReference type="ARBA" id="ARBA00022982"/>
    </source>
</evidence>
<keyword evidence="2 8" id="KW-0813">Transport</keyword>
<dbReference type="OrthoDB" id="5298540at2"/>
<keyword evidence="6 8" id="KW-0408">Iron</keyword>
<dbReference type="AlphaFoldDB" id="A0A420E8K5"/>
<reference evidence="10 11" key="1">
    <citation type="submission" date="2018-09" db="EMBL/GenBank/DDBJ databases">
        <authorList>
            <person name="Wang Z."/>
        </authorList>
    </citation>
    <scope>NUCLEOTIDE SEQUENCE [LARGE SCALE GENOMIC DNA]</scope>
    <source>
        <strain evidence="10 11">ALS 81</strain>
    </source>
</reference>
<proteinExistence type="inferred from homology"/>
<dbReference type="GO" id="GO:0019646">
    <property type="term" value="P:aerobic electron transport chain"/>
    <property type="evidence" value="ECO:0007669"/>
    <property type="project" value="InterPro"/>
</dbReference>
<keyword evidence="11" id="KW-1185">Reference proteome</keyword>